<feature type="region of interest" description="Disordered" evidence="1">
    <location>
        <begin position="205"/>
        <end position="232"/>
    </location>
</feature>
<dbReference type="PANTHER" id="PTHR34403">
    <property type="entry name" value="TOL-PAL SYSTEM PROTEIN TOLA"/>
    <property type="match status" value="1"/>
</dbReference>
<feature type="compositionally biased region" description="Acidic residues" evidence="1">
    <location>
        <begin position="209"/>
        <end position="225"/>
    </location>
</feature>
<keyword evidence="2" id="KW-0812">Transmembrane</keyword>
<name>A0A3D9ZIY3_9ACTN</name>
<reference evidence="4 5" key="1">
    <citation type="submission" date="2018-08" db="EMBL/GenBank/DDBJ databases">
        <title>Sequencing the genomes of 1000 actinobacteria strains.</title>
        <authorList>
            <person name="Klenk H.-P."/>
        </authorList>
    </citation>
    <scope>NUCLEOTIDE SEQUENCE [LARGE SCALE GENOMIC DNA]</scope>
    <source>
        <strain evidence="4 5">DSM 44099</strain>
    </source>
</reference>
<keyword evidence="2" id="KW-0472">Membrane</keyword>
<evidence type="ECO:0000313" key="4">
    <source>
        <dbReference type="EMBL" id="REF96494.1"/>
    </source>
</evidence>
<gene>
    <name evidence="4" type="ORF">DFJ67_2476</name>
</gene>
<dbReference type="Proteomes" id="UP000256913">
    <property type="component" value="Unassembled WGS sequence"/>
</dbReference>
<feature type="compositionally biased region" description="Low complexity" evidence="1">
    <location>
        <begin position="294"/>
        <end position="307"/>
    </location>
</feature>
<dbReference type="PANTHER" id="PTHR34403:SF8">
    <property type="entry name" value="TOL-PAL SYSTEM PROTEIN TOLA"/>
    <property type="match status" value="1"/>
</dbReference>
<feature type="signal peptide" evidence="3">
    <location>
        <begin position="1"/>
        <end position="29"/>
    </location>
</feature>
<proteinExistence type="predicted"/>
<sequence length="389" mass="38767">MRTTPAWRTLAVIGAVGALLMTGIAPAAAAIPTGNFDFRALGARIKGAVGDQADINIGFRNDGPTAPDRSDTGTPVTIVDVTMPKGTTAVGVPPECQLHANPNAVIYRCQPGSAVAVGETITFPFTMRIDGTDVEGGSVRINVRCKCDGEIIDLNGSNDTAPIEINVTGGGLHLTGAAWGVIGGVGGLLVVAAAVAAVIALRRRRGAEDDVEDEDDDAAWAEGDAEVPTGTGVKADDEVRTEDEVVAWSGSEADAAAEAGAEVEAGTNTRSEVETAADARADVTASTNARSEVETAAEAGAEVDASTNAGSEVETAGDAAAEVKTAGDAGAEVDASTNARSEVETAAEPGAEVDATADAGSGAEAGAEAEPEAGTEGAVETAARAKAEA</sequence>
<evidence type="ECO:0000256" key="2">
    <source>
        <dbReference type="SAM" id="Phobius"/>
    </source>
</evidence>
<keyword evidence="5" id="KW-1185">Reference proteome</keyword>
<feature type="compositionally biased region" description="Low complexity" evidence="1">
    <location>
        <begin position="356"/>
        <end position="366"/>
    </location>
</feature>
<keyword evidence="2" id="KW-1133">Transmembrane helix</keyword>
<protein>
    <submittedName>
        <fullName evidence="4">Uncharacterized protein</fullName>
    </submittedName>
</protein>
<comment type="caution">
    <text evidence="4">The sequence shown here is derived from an EMBL/GenBank/DDBJ whole genome shotgun (WGS) entry which is preliminary data.</text>
</comment>
<dbReference type="EMBL" id="QUMQ01000001">
    <property type="protein sequence ID" value="REF96494.1"/>
    <property type="molecule type" value="Genomic_DNA"/>
</dbReference>
<keyword evidence="3" id="KW-0732">Signal</keyword>
<dbReference type="RefSeq" id="WP_116068007.1">
    <property type="nucleotide sequence ID" value="NZ_BONB01000099.1"/>
</dbReference>
<dbReference type="AlphaFoldDB" id="A0A3D9ZIY3"/>
<feature type="chain" id="PRO_5017554862" evidence="3">
    <location>
        <begin position="30"/>
        <end position="389"/>
    </location>
</feature>
<feature type="compositionally biased region" description="Basic and acidic residues" evidence="1">
    <location>
        <begin position="271"/>
        <end position="281"/>
    </location>
</feature>
<evidence type="ECO:0000256" key="1">
    <source>
        <dbReference type="SAM" id="MobiDB-lite"/>
    </source>
</evidence>
<dbReference type="OrthoDB" id="3967140at2"/>
<feature type="compositionally biased region" description="Low complexity" evidence="1">
    <location>
        <begin position="252"/>
        <end position="265"/>
    </location>
</feature>
<feature type="transmembrane region" description="Helical" evidence="2">
    <location>
        <begin position="177"/>
        <end position="201"/>
    </location>
</feature>
<accession>A0A3D9ZIY3</accession>
<feature type="region of interest" description="Disordered" evidence="1">
    <location>
        <begin position="252"/>
        <end position="389"/>
    </location>
</feature>
<dbReference type="InterPro" id="IPR050972">
    <property type="entry name" value="SDr-like"/>
</dbReference>
<organism evidence="4 5">
    <name type="scientific">Asanoa ferruginea</name>
    <dbReference type="NCBI Taxonomy" id="53367"/>
    <lineage>
        <taxon>Bacteria</taxon>
        <taxon>Bacillati</taxon>
        <taxon>Actinomycetota</taxon>
        <taxon>Actinomycetes</taxon>
        <taxon>Micromonosporales</taxon>
        <taxon>Micromonosporaceae</taxon>
        <taxon>Asanoa</taxon>
    </lineage>
</organism>
<evidence type="ECO:0000313" key="5">
    <source>
        <dbReference type="Proteomes" id="UP000256913"/>
    </source>
</evidence>
<evidence type="ECO:0000256" key="3">
    <source>
        <dbReference type="SAM" id="SignalP"/>
    </source>
</evidence>